<dbReference type="RefSeq" id="WP_394349247.1">
    <property type="nucleotide sequence ID" value="NZ_RPOF01000001.1"/>
</dbReference>
<dbReference type="AlphaFoldDB" id="A0A291B9P8"/>
<protein>
    <submittedName>
        <fullName evidence="1">Mobile element protein</fullName>
    </submittedName>
</protein>
<gene>
    <name evidence="1" type="ORF">BTN50_1233</name>
</gene>
<dbReference type="KEGG" id="elux:BTN50_1233"/>
<name>A0A291B9P8_9GAMM</name>
<evidence type="ECO:0000313" key="1">
    <source>
        <dbReference type="EMBL" id="ATF09722.1"/>
    </source>
</evidence>
<organism evidence="1 2">
    <name type="scientific">Candidatus Enterovibrio altilux</name>
    <dbReference type="NCBI Taxonomy" id="1927128"/>
    <lineage>
        <taxon>Bacteria</taxon>
        <taxon>Pseudomonadati</taxon>
        <taxon>Pseudomonadota</taxon>
        <taxon>Gammaproteobacteria</taxon>
        <taxon>Vibrionales</taxon>
        <taxon>Vibrionaceae</taxon>
        <taxon>Enterovibrio</taxon>
    </lineage>
</organism>
<evidence type="ECO:0000313" key="2">
    <source>
        <dbReference type="Proteomes" id="UP000218160"/>
    </source>
</evidence>
<accession>A0A291B9P8</accession>
<sequence>MLRVKKLFGGTLSLRDYNAQISKIYAMVKTLNKLTELSMPKIQKIMQPTITGV</sequence>
<keyword evidence="2" id="KW-1185">Reference proteome</keyword>
<proteinExistence type="predicted"/>
<reference evidence="2" key="1">
    <citation type="submission" date="2017-04" db="EMBL/GenBank/DDBJ databases">
        <title>Genome evolution of the luminous symbionts of deep sea anglerfish.</title>
        <authorList>
            <person name="Hendry T.A."/>
        </authorList>
    </citation>
    <scope>NUCLEOTIDE SEQUENCE [LARGE SCALE GENOMIC DNA]</scope>
</reference>
<dbReference type="EMBL" id="CP020660">
    <property type="protein sequence ID" value="ATF09722.1"/>
    <property type="molecule type" value="Genomic_DNA"/>
</dbReference>
<dbReference type="Proteomes" id="UP000218160">
    <property type="component" value="Chromosome 1"/>
</dbReference>